<dbReference type="InterPro" id="IPR027417">
    <property type="entry name" value="P-loop_NTPase"/>
</dbReference>
<feature type="transmembrane region" description="Helical" evidence="1">
    <location>
        <begin position="434"/>
        <end position="455"/>
    </location>
</feature>
<accession>A0ABV3FJW5</accession>
<organism evidence="2 3">
    <name type="scientific">Nocardia fusca</name>
    <dbReference type="NCBI Taxonomy" id="941183"/>
    <lineage>
        <taxon>Bacteria</taxon>
        <taxon>Bacillati</taxon>
        <taxon>Actinomycetota</taxon>
        <taxon>Actinomycetes</taxon>
        <taxon>Mycobacteriales</taxon>
        <taxon>Nocardiaceae</taxon>
        <taxon>Nocardia</taxon>
    </lineage>
</organism>
<name>A0ABV3FJW5_9NOCA</name>
<feature type="transmembrane region" description="Helical" evidence="1">
    <location>
        <begin position="492"/>
        <end position="511"/>
    </location>
</feature>
<proteinExistence type="predicted"/>
<dbReference type="RefSeq" id="WP_357988348.1">
    <property type="nucleotide sequence ID" value="NZ_JBFAIH010000045.1"/>
</dbReference>
<feature type="transmembrane region" description="Helical" evidence="1">
    <location>
        <begin position="403"/>
        <end position="422"/>
    </location>
</feature>
<evidence type="ECO:0000313" key="3">
    <source>
        <dbReference type="Proteomes" id="UP001551658"/>
    </source>
</evidence>
<comment type="caution">
    <text evidence="2">The sequence shown here is derived from an EMBL/GenBank/DDBJ whole genome shotgun (WGS) entry which is preliminary data.</text>
</comment>
<feature type="transmembrane region" description="Helical" evidence="1">
    <location>
        <begin position="517"/>
        <end position="537"/>
    </location>
</feature>
<evidence type="ECO:0000313" key="2">
    <source>
        <dbReference type="EMBL" id="MEV0367986.1"/>
    </source>
</evidence>
<keyword evidence="1" id="KW-0472">Membrane</keyword>
<evidence type="ECO:0000256" key="1">
    <source>
        <dbReference type="SAM" id="Phobius"/>
    </source>
</evidence>
<evidence type="ECO:0008006" key="4">
    <source>
        <dbReference type="Google" id="ProtNLM"/>
    </source>
</evidence>
<protein>
    <recommendedName>
        <fullName evidence="4">NACHT domain-containing protein</fullName>
    </recommendedName>
</protein>
<keyword evidence="1" id="KW-0812">Transmembrane</keyword>
<keyword evidence="3" id="KW-1185">Reference proteome</keyword>
<reference evidence="2 3" key="1">
    <citation type="submission" date="2024-06" db="EMBL/GenBank/DDBJ databases">
        <title>The Natural Products Discovery Center: Release of the First 8490 Sequenced Strains for Exploring Actinobacteria Biosynthetic Diversity.</title>
        <authorList>
            <person name="Kalkreuter E."/>
            <person name="Kautsar S.A."/>
            <person name="Yang D."/>
            <person name="Bader C.D."/>
            <person name="Teijaro C.N."/>
            <person name="Fluegel L."/>
            <person name="Davis C.M."/>
            <person name="Simpson J.R."/>
            <person name="Lauterbach L."/>
            <person name="Steele A.D."/>
            <person name="Gui C."/>
            <person name="Meng S."/>
            <person name="Li G."/>
            <person name="Viehrig K."/>
            <person name="Ye F."/>
            <person name="Su P."/>
            <person name="Kiefer A.F."/>
            <person name="Nichols A."/>
            <person name="Cepeda A.J."/>
            <person name="Yan W."/>
            <person name="Fan B."/>
            <person name="Jiang Y."/>
            <person name="Adhikari A."/>
            <person name="Zheng C.-J."/>
            <person name="Schuster L."/>
            <person name="Cowan T.M."/>
            <person name="Smanski M.J."/>
            <person name="Chevrette M.G."/>
            <person name="De Carvalho L.P.S."/>
            <person name="Shen B."/>
        </authorList>
    </citation>
    <scope>NUCLEOTIDE SEQUENCE [LARGE SCALE GENOMIC DNA]</scope>
    <source>
        <strain evidence="2 3">NPDC050671</strain>
    </source>
</reference>
<keyword evidence="1" id="KW-1133">Transmembrane helix</keyword>
<dbReference type="SUPFAM" id="SSF52540">
    <property type="entry name" value="P-loop containing nucleoside triphosphate hydrolases"/>
    <property type="match status" value="1"/>
</dbReference>
<gene>
    <name evidence="2" type="ORF">AB0H72_35415</name>
</gene>
<sequence length="676" mass="73155">MTGMETAAVRALPALISPVAWLYRRWRPEKHPRALAQRADNLAAAVDRAEDKLQQELRAKTGSFMPVTFIAADHPQSGEVIDSAEVDDISTYFDLLESPRRMVVLGDPGAGKTVAATYLVRGLIHRRREQLPDSSRAAEPVPVRVNTAGWDGAQQFSAWLVTRLNLDHRLPNALGTEMVGSGMILPVLDGLDEMDDDTTGRKRARALLDRLNEREWAHRPVVVLCRSTEFDHLKQAGGDNGLHGAATVTLAPLSPGQPADHLTRYQRRIGATHPAWDQITTHLREHTDPERTLTPLTATLRNPWMLGLTAHTLHHSPATAAALLDCPTPEAARNELFAAQIPAAIASTDDIERFRDYTPDNVEKWLRTLALHLEHRRDTGRNGTAIRLDEIWEIAGRTRIQRLSALTVTITTALALALALGLEGGFSLQSMPVFPGILTVVLASMLMATLMATLAGEHIVELAGAHQSSSSTGRIAWSVPTRTRWRGGLRSGLTAGFLFGPVSGLAVGLAVGLTAGLTAGLAVGLMAGLMVGFMAGLETNAEDQLAIGADARRLIRDDLQAALFRGALFGLAVGLMVGIEHGLVHGLTVGLVHGLTVGLAFGLAFGLIVGIASRRFFLAVLLFKITADFPGRPAAFLDWARNSGLLRVNATAYQFRHQTYQQWLLHHPGRIAPDTA</sequence>
<dbReference type="EMBL" id="JBFAIH010000045">
    <property type="protein sequence ID" value="MEV0367986.1"/>
    <property type="molecule type" value="Genomic_DNA"/>
</dbReference>
<dbReference type="Proteomes" id="UP001551658">
    <property type="component" value="Unassembled WGS sequence"/>
</dbReference>
<feature type="transmembrane region" description="Helical" evidence="1">
    <location>
        <begin position="591"/>
        <end position="612"/>
    </location>
</feature>
<feature type="transmembrane region" description="Helical" evidence="1">
    <location>
        <begin position="562"/>
        <end position="579"/>
    </location>
</feature>
<dbReference type="Gene3D" id="3.40.50.300">
    <property type="entry name" value="P-loop containing nucleotide triphosphate hydrolases"/>
    <property type="match status" value="1"/>
</dbReference>